<keyword evidence="1" id="KW-1133">Transmembrane helix</keyword>
<dbReference type="RefSeq" id="WP_158034503.1">
    <property type="nucleotide sequence ID" value="NZ_ML708623.1"/>
</dbReference>
<keyword evidence="1" id="KW-0812">Transmembrane</keyword>
<keyword evidence="3" id="KW-1185">Reference proteome</keyword>
<protein>
    <submittedName>
        <fullName evidence="2">DUF2516 family protein</fullName>
    </submittedName>
</protein>
<accession>A0A5J5KUU3</accession>
<dbReference type="OrthoDB" id="4774469at2"/>
<feature type="transmembrane region" description="Helical" evidence="1">
    <location>
        <begin position="55"/>
        <end position="80"/>
    </location>
</feature>
<keyword evidence="1" id="KW-0472">Membrane</keyword>
<comment type="caution">
    <text evidence="2">The sequence shown here is derived from an EMBL/GenBank/DDBJ whole genome shotgun (WGS) entry which is preliminary data.</text>
</comment>
<sequence length="120" mass="12915">MSPTPFQYLIAQIVSWTNVAVLVFVAVLCAMAFFHCLSRTKAVQFERAFKRTRNFWMAVTGACFAITALLAVTTVASVVAGRLELSVSYIVSMIAATACGVYLADVKPAVDIESSGPSAW</sequence>
<name>A0A5J5KUU3_9MICC</name>
<feature type="transmembrane region" description="Helical" evidence="1">
    <location>
        <begin position="6"/>
        <end position="34"/>
    </location>
</feature>
<gene>
    <name evidence="2" type="ORF">FCK90_11790</name>
</gene>
<feature type="transmembrane region" description="Helical" evidence="1">
    <location>
        <begin position="86"/>
        <end position="104"/>
    </location>
</feature>
<proteinExistence type="predicted"/>
<evidence type="ECO:0000256" key="1">
    <source>
        <dbReference type="SAM" id="Phobius"/>
    </source>
</evidence>
<organism evidence="2 3">
    <name type="scientific">Kocuria coralli</name>
    <dbReference type="NCBI Taxonomy" id="1461025"/>
    <lineage>
        <taxon>Bacteria</taxon>
        <taxon>Bacillati</taxon>
        <taxon>Actinomycetota</taxon>
        <taxon>Actinomycetes</taxon>
        <taxon>Micrococcales</taxon>
        <taxon>Micrococcaceae</taxon>
        <taxon>Kocuria</taxon>
    </lineage>
</organism>
<dbReference type="EMBL" id="SZWF01000018">
    <property type="protein sequence ID" value="KAA9393469.1"/>
    <property type="molecule type" value="Genomic_DNA"/>
</dbReference>
<dbReference type="AlphaFoldDB" id="A0A5J5KUU3"/>
<dbReference type="InterPro" id="IPR019662">
    <property type="entry name" value="DUF2516"/>
</dbReference>
<dbReference type="Pfam" id="PF10724">
    <property type="entry name" value="DUF2516"/>
    <property type="match status" value="1"/>
</dbReference>
<evidence type="ECO:0000313" key="3">
    <source>
        <dbReference type="Proteomes" id="UP000325957"/>
    </source>
</evidence>
<dbReference type="Proteomes" id="UP000325957">
    <property type="component" value="Unassembled WGS sequence"/>
</dbReference>
<reference evidence="2 3" key="1">
    <citation type="submission" date="2019-05" db="EMBL/GenBank/DDBJ databases">
        <title>Kocuria coralli sp. nov., a novel actinobacterium isolated from coral reef seawater.</title>
        <authorList>
            <person name="Li J."/>
        </authorList>
    </citation>
    <scope>NUCLEOTIDE SEQUENCE [LARGE SCALE GENOMIC DNA]</scope>
    <source>
        <strain evidence="2 3">SCSIO 13007</strain>
    </source>
</reference>
<evidence type="ECO:0000313" key="2">
    <source>
        <dbReference type="EMBL" id="KAA9393469.1"/>
    </source>
</evidence>